<dbReference type="CDD" id="cd20653">
    <property type="entry name" value="CYP81"/>
    <property type="match status" value="1"/>
</dbReference>
<dbReference type="Proteomes" id="UP001188597">
    <property type="component" value="Unassembled WGS sequence"/>
</dbReference>
<feature type="binding site" description="axial binding residue" evidence="11">
    <location>
        <position position="474"/>
    </location>
    <ligand>
        <name>heme</name>
        <dbReference type="ChEBI" id="CHEBI:30413"/>
    </ligand>
    <ligandPart>
        <name>Fe</name>
        <dbReference type="ChEBI" id="CHEBI:18248"/>
    </ligandPart>
</feature>
<evidence type="ECO:0000256" key="13">
    <source>
        <dbReference type="SAM" id="Phobius"/>
    </source>
</evidence>
<evidence type="ECO:0000256" key="6">
    <source>
        <dbReference type="ARBA" id="ARBA00022989"/>
    </source>
</evidence>
<evidence type="ECO:0000313" key="14">
    <source>
        <dbReference type="EMBL" id="KAK3008870.1"/>
    </source>
</evidence>
<keyword evidence="15" id="KW-1185">Reference proteome</keyword>
<comment type="cofactor">
    <cofactor evidence="11">
        <name>heme</name>
        <dbReference type="ChEBI" id="CHEBI:30413"/>
    </cofactor>
</comment>
<evidence type="ECO:0000256" key="7">
    <source>
        <dbReference type="ARBA" id="ARBA00023002"/>
    </source>
</evidence>
<comment type="subcellular location">
    <subcellularLocation>
        <location evidence="1">Membrane</location>
        <topology evidence="1">Single-pass membrane protein</topology>
    </subcellularLocation>
</comment>
<keyword evidence="7 12" id="KW-0560">Oxidoreductase</keyword>
<dbReference type="InterPro" id="IPR017972">
    <property type="entry name" value="Cyt_P450_CS"/>
</dbReference>
<dbReference type="InterPro" id="IPR001128">
    <property type="entry name" value="Cyt_P450"/>
</dbReference>
<evidence type="ECO:0000256" key="10">
    <source>
        <dbReference type="ARBA" id="ARBA00023136"/>
    </source>
</evidence>
<gene>
    <name evidence="14" type="ORF">RJ639_014826</name>
</gene>
<evidence type="ECO:0000256" key="5">
    <source>
        <dbReference type="ARBA" id="ARBA00022723"/>
    </source>
</evidence>
<dbReference type="FunFam" id="1.10.630.10:FF:000081">
    <property type="entry name" value="Cytochrome P450 CYP81N5"/>
    <property type="match status" value="1"/>
</dbReference>
<evidence type="ECO:0000256" key="8">
    <source>
        <dbReference type="ARBA" id="ARBA00023004"/>
    </source>
</evidence>
<keyword evidence="10 13" id="KW-0472">Membrane</keyword>
<evidence type="ECO:0000256" key="3">
    <source>
        <dbReference type="ARBA" id="ARBA00022617"/>
    </source>
</evidence>
<feature type="non-terminal residue" evidence="14">
    <location>
        <position position="536"/>
    </location>
</feature>
<dbReference type="AlphaFoldDB" id="A0AA88VNU0"/>
<proteinExistence type="inferred from homology"/>
<dbReference type="Pfam" id="PF00067">
    <property type="entry name" value="p450"/>
    <property type="match status" value="1"/>
</dbReference>
<dbReference type="InterPro" id="IPR036396">
    <property type="entry name" value="Cyt_P450_sf"/>
</dbReference>
<dbReference type="GO" id="GO:0004497">
    <property type="term" value="F:monooxygenase activity"/>
    <property type="evidence" value="ECO:0007669"/>
    <property type="project" value="UniProtKB-KW"/>
</dbReference>
<evidence type="ECO:0000256" key="1">
    <source>
        <dbReference type="ARBA" id="ARBA00004167"/>
    </source>
</evidence>
<dbReference type="InterPro" id="IPR002401">
    <property type="entry name" value="Cyt_P450_E_grp-I"/>
</dbReference>
<organism evidence="14 15">
    <name type="scientific">Escallonia herrerae</name>
    <dbReference type="NCBI Taxonomy" id="1293975"/>
    <lineage>
        <taxon>Eukaryota</taxon>
        <taxon>Viridiplantae</taxon>
        <taxon>Streptophyta</taxon>
        <taxon>Embryophyta</taxon>
        <taxon>Tracheophyta</taxon>
        <taxon>Spermatophyta</taxon>
        <taxon>Magnoliopsida</taxon>
        <taxon>eudicotyledons</taxon>
        <taxon>Gunneridae</taxon>
        <taxon>Pentapetalae</taxon>
        <taxon>asterids</taxon>
        <taxon>campanulids</taxon>
        <taxon>Escalloniales</taxon>
        <taxon>Escalloniaceae</taxon>
        <taxon>Escallonia</taxon>
    </lineage>
</organism>
<dbReference type="PANTHER" id="PTHR47947">
    <property type="entry name" value="CYTOCHROME P450 82C3-RELATED"/>
    <property type="match status" value="1"/>
</dbReference>
<dbReference type="SUPFAM" id="SSF48264">
    <property type="entry name" value="Cytochrome P450"/>
    <property type="match status" value="1"/>
</dbReference>
<evidence type="ECO:0008006" key="16">
    <source>
        <dbReference type="Google" id="ProtNLM"/>
    </source>
</evidence>
<comment type="similarity">
    <text evidence="2 12">Belongs to the cytochrome P450 family.</text>
</comment>
<feature type="transmembrane region" description="Helical" evidence="13">
    <location>
        <begin position="42"/>
        <end position="62"/>
    </location>
</feature>
<evidence type="ECO:0000313" key="15">
    <source>
        <dbReference type="Proteomes" id="UP001188597"/>
    </source>
</evidence>
<dbReference type="Gene3D" id="1.10.630.10">
    <property type="entry name" value="Cytochrome P450"/>
    <property type="match status" value="1"/>
</dbReference>
<dbReference type="PRINTS" id="PR00463">
    <property type="entry name" value="EP450I"/>
</dbReference>
<evidence type="ECO:0000256" key="4">
    <source>
        <dbReference type="ARBA" id="ARBA00022692"/>
    </source>
</evidence>
<keyword evidence="9 12" id="KW-0503">Monooxygenase</keyword>
<keyword evidence="4 13" id="KW-0812">Transmembrane</keyword>
<keyword evidence="5 11" id="KW-0479">Metal-binding</keyword>
<protein>
    <recommendedName>
        <fullName evidence="16">Cytochrome P450</fullName>
    </recommendedName>
</protein>
<evidence type="ECO:0000256" key="2">
    <source>
        <dbReference type="ARBA" id="ARBA00010617"/>
    </source>
</evidence>
<dbReference type="InterPro" id="IPR050651">
    <property type="entry name" value="Plant_Cytochrome_P450_Monoox"/>
</dbReference>
<dbReference type="GO" id="GO:0016705">
    <property type="term" value="F:oxidoreductase activity, acting on paired donors, with incorporation or reduction of molecular oxygen"/>
    <property type="evidence" value="ECO:0007669"/>
    <property type="project" value="InterPro"/>
</dbReference>
<name>A0AA88VNU0_9ASTE</name>
<dbReference type="GO" id="GO:0016020">
    <property type="term" value="C:membrane"/>
    <property type="evidence" value="ECO:0007669"/>
    <property type="project" value="UniProtKB-SubCell"/>
</dbReference>
<dbReference type="GO" id="GO:0005506">
    <property type="term" value="F:iron ion binding"/>
    <property type="evidence" value="ECO:0007669"/>
    <property type="project" value="InterPro"/>
</dbReference>
<evidence type="ECO:0000256" key="12">
    <source>
        <dbReference type="RuleBase" id="RU000461"/>
    </source>
</evidence>
<dbReference type="PRINTS" id="PR00385">
    <property type="entry name" value="P450"/>
</dbReference>
<sequence>RVERFAYIYIQPPASLKDHHLPLQPNIKELSSLTHSVTMTEAHWYFNLALVILSLLLIFKLFKHKKQKYKNLPPSPPSLPIIGHLHLLKEPVHETLDKLSQKYGPVLGLRFGVRKVLIVSSSSAVEECFTKNDIIFANRPRLILEKHLNYDCTTMGAANYGHLWRTLRRITALEVFSTARLAETSNLRREEAVLMVKQFVKSCGGDGSSTVDLKASFGELAINMVSMMIMGKRYYGEDVADPKIAVHFQGLMREFLQLLKISNIGDYLPIFRWMDFGGLEKSMIALMKRMDKFLQDTVDEQRQKLRGNTATNGSREPQRLTMIDTLLALQETEPEFYTDQIVKGLIMIMLIAGTESSFTMMEWEMSLLLNHPDTMKKIRSQIDSQVGHDRVLEEEDLPKLTHLQNAINETLRLYPAVPLLIPHYSSEDCTLGGYDVPGGTMLLVNAWTIHRNPSQWAEPEKFKMVPFGAGRRRCPGVALAHKMVGLALGSLIQAFEWEKVGDEDVDMSAAVGFSLSKLKPLQAVCKPRANMIQHFL</sequence>
<dbReference type="PANTHER" id="PTHR47947:SF62">
    <property type="entry name" value="CYTOCHROME P450, FAMILY 81, SUBFAMILY D, POLYPEPTIDE 5"/>
    <property type="match status" value="1"/>
</dbReference>
<dbReference type="GO" id="GO:0020037">
    <property type="term" value="F:heme binding"/>
    <property type="evidence" value="ECO:0007669"/>
    <property type="project" value="InterPro"/>
</dbReference>
<evidence type="ECO:0000256" key="9">
    <source>
        <dbReference type="ARBA" id="ARBA00023033"/>
    </source>
</evidence>
<accession>A0AA88VNU0</accession>
<comment type="caution">
    <text evidence="14">The sequence shown here is derived from an EMBL/GenBank/DDBJ whole genome shotgun (WGS) entry which is preliminary data.</text>
</comment>
<evidence type="ECO:0000256" key="11">
    <source>
        <dbReference type="PIRSR" id="PIRSR602401-1"/>
    </source>
</evidence>
<dbReference type="PROSITE" id="PS00086">
    <property type="entry name" value="CYTOCHROME_P450"/>
    <property type="match status" value="1"/>
</dbReference>
<keyword evidence="6 13" id="KW-1133">Transmembrane helix</keyword>
<keyword evidence="8 11" id="KW-0408">Iron</keyword>
<reference evidence="14" key="1">
    <citation type="submission" date="2022-12" db="EMBL/GenBank/DDBJ databases">
        <title>Draft genome assemblies for two species of Escallonia (Escalloniales).</title>
        <authorList>
            <person name="Chanderbali A."/>
            <person name="Dervinis C."/>
            <person name="Anghel I."/>
            <person name="Soltis D."/>
            <person name="Soltis P."/>
            <person name="Zapata F."/>
        </authorList>
    </citation>
    <scope>NUCLEOTIDE SEQUENCE</scope>
    <source>
        <strain evidence="14">UCBG64.0493</strain>
        <tissue evidence="14">Leaf</tissue>
    </source>
</reference>
<keyword evidence="3 11" id="KW-0349">Heme</keyword>
<dbReference type="EMBL" id="JAVXUP010001709">
    <property type="protein sequence ID" value="KAK3008870.1"/>
    <property type="molecule type" value="Genomic_DNA"/>
</dbReference>